<evidence type="ECO:0000313" key="4">
    <source>
        <dbReference type="Proteomes" id="UP000241107"/>
    </source>
</evidence>
<evidence type="ECO:0000313" key="3">
    <source>
        <dbReference type="EMBL" id="PSK39024.1"/>
    </source>
</evidence>
<organism evidence="3 4">
    <name type="scientific">Candidozyma pseudohaemuli</name>
    <dbReference type="NCBI Taxonomy" id="418784"/>
    <lineage>
        <taxon>Eukaryota</taxon>
        <taxon>Fungi</taxon>
        <taxon>Dikarya</taxon>
        <taxon>Ascomycota</taxon>
        <taxon>Saccharomycotina</taxon>
        <taxon>Pichiomycetes</taxon>
        <taxon>Metschnikowiaceae</taxon>
        <taxon>Candidozyma</taxon>
    </lineage>
</organism>
<keyword evidence="2" id="KW-0732">Signal</keyword>
<feature type="region of interest" description="Disordered" evidence="1">
    <location>
        <begin position="48"/>
        <end position="94"/>
    </location>
</feature>
<protein>
    <submittedName>
        <fullName evidence="3">Uncharacterized protein</fullName>
    </submittedName>
</protein>
<dbReference type="GeneID" id="36565722"/>
<dbReference type="AlphaFoldDB" id="A0A2P7YSS9"/>
<feature type="chain" id="PRO_5015137416" evidence="2">
    <location>
        <begin position="18"/>
        <end position="145"/>
    </location>
</feature>
<dbReference type="Proteomes" id="UP000241107">
    <property type="component" value="Unassembled WGS sequence"/>
</dbReference>
<evidence type="ECO:0000256" key="2">
    <source>
        <dbReference type="SAM" id="SignalP"/>
    </source>
</evidence>
<comment type="caution">
    <text evidence="3">The sequence shown here is derived from an EMBL/GenBank/DDBJ whole genome shotgun (WGS) entry which is preliminary data.</text>
</comment>
<gene>
    <name evidence="3" type="ORF">C7M61_002333</name>
</gene>
<dbReference type="VEuPathDB" id="FungiDB:C7M61_002333"/>
<feature type="compositionally biased region" description="Acidic residues" evidence="1">
    <location>
        <begin position="74"/>
        <end position="94"/>
    </location>
</feature>
<feature type="signal peptide" evidence="2">
    <location>
        <begin position="1"/>
        <end position="17"/>
    </location>
</feature>
<name>A0A2P7YSS9_9ASCO</name>
<sequence>MTLSHIVLFGLFRDVVSHHSGVDDVVGESNVVVSDDVLDVVGHSCVDDDVEDEVGENDDDDDDDDVEEGHVKLDDDDDDDENDELDDDDDSELEVTELGGSKDVWNELELVLLCHQGNREVSLFSILAGGIISRATALALAAVGS</sequence>
<evidence type="ECO:0000256" key="1">
    <source>
        <dbReference type="SAM" id="MobiDB-lite"/>
    </source>
</evidence>
<feature type="compositionally biased region" description="Acidic residues" evidence="1">
    <location>
        <begin position="48"/>
        <end position="67"/>
    </location>
</feature>
<reference evidence="3 4" key="1">
    <citation type="submission" date="2018-03" db="EMBL/GenBank/DDBJ databases">
        <title>Candida pseudohaemulonii genome assembly and annotation.</title>
        <authorList>
            <person name="Munoz J.F."/>
            <person name="Gade L.G."/>
            <person name="Chow N.A."/>
            <person name="Litvintseva A.P."/>
            <person name="Loparev V.N."/>
            <person name="Cuomo C.A."/>
        </authorList>
    </citation>
    <scope>NUCLEOTIDE SEQUENCE [LARGE SCALE GENOMIC DNA]</scope>
    <source>
        <strain evidence="3 4">B12108</strain>
    </source>
</reference>
<accession>A0A2P7YSS9</accession>
<proteinExistence type="predicted"/>
<dbReference type="EMBL" id="PYFQ01000004">
    <property type="protein sequence ID" value="PSK39024.1"/>
    <property type="molecule type" value="Genomic_DNA"/>
</dbReference>
<dbReference type="RefSeq" id="XP_024714210.1">
    <property type="nucleotide sequence ID" value="XM_024857711.1"/>
</dbReference>
<keyword evidence="4" id="KW-1185">Reference proteome</keyword>